<reference evidence="1" key="1">
    <citation type="submission" date="2020-08" db="EMBL/GenBank/DDBJ databases">
        <title>Genome public.</title>
        <authorList>
            <person name="Liu C."/>
            <person name="Sun Q."/>
        </authorList>
    </citation>
    <scope>NUCLEOTIDE SEQUENCE</scope>
    <source>
        <strain evidence="1">BX7</strain>
    </source>
</reference>
<protein>
    <submittedName>
        <fullName evidence="1">Uncharacterized protein</fullName>
    </submittedName>
</protein>
<organism evidence="1 2">
    <name type="scientific">Feifania hominis</name>
    <dbReference type="NCBI Taxonomy" id="2763660"/>
    <lineage>
        <taxon>Bacteria</taxon>
        <taxon>Bacillati</taxon>
        <taxon>Bacillota</taxon>
        <taxon>Clostridia</taxon>
        <taxon>Eubacteriales</taxon>
        <taxon>Feifaniaceae</taxon>
        <taxon>Feifania</taxon>
    </lineage>
</organism>
<keyword evidence="2" id="KW-1185">Reference proteome</keyword>
<evidence type="ECO:0000313" key="2">
    <source>
        <dbReference type="Proteomes" id="UP000620366"/>
    </source>
</evidence>
<evidence type="ECO:0000313" key="1">
    <source>
        <dbReference type="EMBL" id="MBC8536937.1"/>
    </source>
</evidence>
<name>A0A926DFK4_9FIRM</name>
<accession>A0A926DFK4</accession>
<sequence length="608" mass="69845">MLKFDAANQTFTMQNNTLRTTVDFSQGGVIREFSNIAAGDVVSNRDRELFVLEIYGQEFTSRDFALVSAEAHEDETEELVTLLFENAQQALRVRVHFISDRRDSIRVLYQVRDDYRDGVPYGCRFKAPLLSEIEYLGEGDTLLPPGCQFRNRDGKKIIMPVRDYQYSSDIRPPLALLGPDGEAGFSVVFPSLSDLNNDGSSQNSNRLLAMYETVDQIRAGWVTIAPDPSFNDTVELLVTGVRRGWAEIFDRYRSYWATPYDFGEYDKQDLKWFNECAVHNFVDFYGSEGFDHKTMTVDVDGLLKQGEEFGGYDTVTIWNMYPRLGVDKRTQWDFYDDFPGGRRALREMVDKFHEKGVKVFLPYIPWDQGPEETTESMGDEFARITADTDADGWQLDTLYSLPLSFREKCNKIRPGIVMTSQFHPTKKHPMEILTTSWDEYWRFDAMPEVDVLRFVNPIHIAPMISRWARYEDKTRLIHRAMFGAEPIVIWQDIFGRWMPFADDQKEMIKTWKACYLKHRLIYQGRRPIPLYRVEGENLYCNVFASDDGTGTIYSFYNDSAAPAQGSVKFWKDNHTGAEVVLGSGEAANTGDGLAVTVPAFDVVHVLVR</sequence>
<comment type="caution">
    <text evidence="1">The sequence shown here is derived from an EMBL/GenBank/DDBJ whole genome shotgun (WGS) entry which is preliminary data.</text>
</comment>
<dbReference type="RefSeq" id="WP_249301007.1">
    <property type="nucleotide sequence ID" value="NZ_JACRSP010000004.1"/>
</dbReference>
<dbReference type="Proteomes" id="UP000620366">
    <property type="component" value="Unassembled WGS sequence"/>
</dbReference>
<proteinExistence type="predicted"/>
<dbReference type="SUPFAM" id="SSF51445">
    <property type="entry name" value="(Trans)glycosidases"/>
    <property type="match status" value="1"/>
</dbReference>
<dbReference type="AlphaFoldDB" id="A0A926DFK4"/>
<dbReference type="EMBL" id="JACRSP010000004">
    <property type="protein sequence ID" value="MBC8536937.1"/>
    <property type="molecule type" value="Genomic_DNA"/>
</dbReference>
<gene>
    <name evidence="1" type="ORF">H8695_09585</name>
</gene>
<dbReference type="InterPro" id="IPR017853">
    <property type="entry name" value="GH"/>
</dbReference>
<dbReference type="Gene3D" id="3.20.20.80">
    <property type="entry name" value="Glycosidases"/>
    <property type="match status" value="1"/>
</dbReference>